<dbReference type="InterPro" id="IPR009057">
    <property type="entry name" value="Homeodomain-like_sf"/>
</dbReference>
<dbReference type="PROSITE" id="PS01124">
    <property type="entry name" value="HTH_ARAC_FAMILY_2"/>
    <property type="match status" value="1"/>
</dbReference>
<evidence type="ECO:0000256" key="3">
    <source>
        <dbReference type="ARBA" id="ARBA00023163"/>
    </source>
</evidence>
<dbReference type="Pfam" id="PF02311">
    <property type="entry name" value="AraC_binding"/>
    <property type="match status" value="1"/>
</dbReference>
<dbReference type="EMBL" id="BMJC01000008">
    <property type="protein sequence ID" value="GGB24329.1"/>
    <property type="molecule type" value="Genomic_DNA"/>
</dbReference>
<name>A0A8J2UIS6_9BACT</name>
<dbReference type="InterPro" id="IPR018060">
    <property type="entry name" value="HTH_AraC"/>
</dbReference>
<dbReference type="PANTHER" id="PTHR43280">
    <property type="entry name" value="ARAC-FAMILY TRANSCRIPTIONAL REGULATOR"/>
    <property type="match status" value="1"/>
</dbReference>
<evidence type="ECO:0000313" key="5">
    <source>
        <dbReference type="EMBL" id="GGB24329.1"/>
    </source>
</evidence>
<reference evidence="5" key="2">
    <citation type="submission" date="2020-09" db="EMBL/GenBank/DDBJ databases">
        <authorList>
            <person name="Sun Q."/>
            <person name="Zhou Y."/>
        </authorList>
    </citation>
    <scope>NUCLEOTIDE SEQUENCE</scope>
    <source>
        <strain evidence="5">CGMCC 1.15448</strain>
    </source>
</reference>
<dbReference type="PANTHER" id="PTHR43280:SF32">
    <property type="entry name" value="TRANSCRIPTIONAL REGULATORY PROTEIN"/>
    <property type="match status" value="1"/>
</dbReference>
<dbReference type="InterPro" id="IPR003313">
    <property type="entry name" value="AraC-bd"/>
</dbReference>
<sequence>MPFATQTLEEFYRSSLCSPKQTDAGHHFNVADIAERLQSGQLYPTYIRRDFYKIMLFRGDAQFHFGDETIAISGDSLLFFNPRVPYTYASLPANARGYFCVFKEDFFKEDLRINLDEVPLFLPGVKPIFSLDPGQCEELSRLFRKMLAELNSTYTYKYQLIRAYVTEIIYFAMKLAPLTYRPADTNASARITAVFLELLDRQFPVELSGRRLLLRTPKDFADKLAIHINYLNRAVKAQTGKTTSEHIFDRLAAEAKAMLRHTDMNIAEVGYSLGFQDQAHFNNFFRKRVHMSPSAFRLADTTAPAAPAL</sequence>
<proteinExistence type="predicted"/>
<organism evidence="5 6">
    <name type="scientific">Puia dinghuensis</name>
    <dbReference type="NCBI Taxonomy" id="1792502"/>
    <lineage>
        <taxon>Bacteria</taxon>
        <taxon>Pseudomonadati</taxon>
        <taxon>Bacteroidota</taxon>
        <taxon>Chitinophagia</taxon>
        <taxon>Chitinophagales</taxon>
        <taxon>Chitinophagaceae</taxon>
        <taxon>Puia</taxon>
    </lineage>
</organism>
<keyword evidence="6" id="KW-1185">Reference proteome</keyword>
<feature type="domain" description="HTH araC/xylS-type" evidence="4">
    <location>
        <begin position="218"/>
        <end position="299"/>
    </location>
</feature>
<evidence type="ECO:0000259" key="4">
    <source>
        <dbReference type="PROSITE" id="PS01124"/>
    </source>
</evidence>
<keyword evidence="2" id="KW-0238">DNA-binding</keyword>
<dbReference type="SMART" id="SM00342">
    <property type="entry name" value="HTH_ARAC"/>
    <property type="match status" value="1"/>
</dbReference>
<dbReference type="InterPro" id="IPR037923">
    <property type="entry name" value="HTH-like"/>
</dbReference>
<dbReference type="Pfam" id="PF12833">
    <property type="entry name" value="HTH_18"/>
    <property type="match status" value="1"/>
</dbReference>
<dbReference type="GO" id="GO:0043565">
    <property type="term" value="F:sequence-specific DNA binding"/>
    <property type="evidence" value="ECO:0007669"/>
    <property type="project" value="InterPro"/>
</dbReference>
<dbReference type="AlphaFoldDB" id="A0A8J2UIS6"/>
<dbReference type="RefSeq" id="WP_188937921.1">
    <property type="nucleotide sequence ID" value="NZ_BMJC01000008.1"/>
</dbReference>
<protein>
    <submittedName>
        <fullName evidence="5">AraC family transcriptional regulator</fullName>
    </submittedName>
</protein>
<evidence type="ECO:0000256" key="1">
    <source>
        <dbReference type="ARBA" id="ARBA00023015"/>
    </source>
</evidence>
<dbReference type="SUPFAM" id="SSF51215">
    <property type="entry name" value="Regulatory protein AraC"/>
    <property type="match status" value="1"/>
</dbReference>
<keyword evidence="1" id="KW-0805">Transcription regulation</keyword>
<dbReference type="GO" id="GO:0003700">
    <property type="term" value="F:DNA-binding transcription factor activity"/>
    <property type="evidence" value="ECO:0007669"/>
    <property type="project" value="InterPro"/>
</dbReference>
<reference evidence="5" key="1">
    <citation type="journal article" date="2014" name="Int. J. Syst. Evol. Microbiol.">
        <title>Complete genome sequence of Corynebacterium casei LMG S-19264T (=DSM 44701T), isolated from a smear-ripened cheese.</title>
        <authorList>
            <consortium name="US DOE Joint Genome Institute (JGI-PGF)"/>
            <person name="Walter F."/>
            <person name="Albersmeier A."/>
            <person name="Kalinowski J."/>
            <person name="Ruckert C."/>
        </authorList>
    </citation>
    <scope>NUCLEOTIDE SEQUENCE</scope>
    <source>
        <strain evidence="5">CGMCC 1.15448</strain>
    </source>
</reference>
<dbReference type="Gene3D" id="1.10.10.60">
    <property type="entry name" value="Homeodomain-like"/>
    <property type="match status" value="1"/>
</dbReference>
<keyword evidence="3" id="KW-0804">Transcription</keyword>
<evidence type="ECO:0000313" key="6">
    <source>
        <dbReference type="Proteomes" id="UP000607559"/>
    </source>
</evidence>
<gene>
    <name evidence="5" type="ORF">GCM10011511_55300</name>
</gene>
<evidence type="ECO:0000256" key="2">
    <source>
        <dbReference type="ARBA" id="ARBA00023125"/>
    </source>
</evidence>
<dbReference type="SUPFAM" id="SSF46689">
    <property type="entry name" value="Homeodomain-like"/>
    <property type="match status" value="1"/>
</dbReference>
<accession>A0A8J2UIS6</accession>
<dbReference type="Proteomes" id="UP000607559">
    <property type="component" value="Unassembled WGS sequence"/>
</dbReference>
<comment type="caution">
    <text evidence="5">The sequence shown here is derived from an EMBL/GenBank/DDBJ whole genome shotgun (WGS) entry which is preliminary data.</text>
</comment>